<comment type="cofactor">
    <cofactor evidence="2">
        <name>thiamine diphosphate</name>
        <dbReference type="ChEBI" id="CHEBI:58937"/>
    </cofactor>
</comment>
<dbReference type="STRING" id="1618434.UR52_C0025G0010"/>
<feature type="domain" description="Pyruvate ferredoxin oxidoreductase beta subunit C-terminal" evidence="11">
    <location>
        <begin position="197"/>
        <end position="262"/>
    </location>
</feature>
<feature type="domain" description="Thiamine pyrophosphate enzyme TPP-binding" evidence="10">
    <location>
        <begin position="52"/>
        <end position="193"/>
    </location>
</feature>
<gene>
    <name evidence="12" type="ORF">UR52_C0025G0010</name>
</gene>
<dbReference type="SUPFAM" id="SSF52518">
    <property type="entry name" value="Thiamin diphosphate-binding fold (THDP-binding)"/>
    <property type="match status" value="1"/>
</dbReference>
<evidence type="ECO:0000256" key="5">
    <source>
        <dbReference type="ARBA" id="ARBA00022842"/>
    </source>
</evidence>
<evidence type="ECO:0000259" key="11">
    <source>
        <dbReference type="Pfam" id="PF12367"/>
    </source>
</evidence>
<evidence type="ECO:0000313" key="12">
    <source>
        <dbReference type="EMBL" id="KKP57743.1"/>
    </source>
</evidence>
<keyword evidence="6" id="KW-0560">Oxidoreductase</keyword>
<evidence type="ECO:0000256" key="2">
    <source>
        <dbReference type="ARBA" id="ARBA00001964"/>
    </source>
</evidence>
<dbReference type="PATRIC" id="fig|1618434.3.peg.560"/>
<evidence type="ECO:0000256" key="1">
    <source>
        <dbReference type="ARBA" id="ARBA00001946"/>
    </source>
</evidence>
<dbReference type="GO" id="GO:0045333">
    <property type="term" value="P:cellular respiration"/>
    <property type="evidence" value="ECO:0007669"/>
    <property type="project" value="UniProtKB-ARBA"/>
</dbReference>
<comment type="cofactor">
    <cofactor evidence="1">
        <name>Mg(2+)</name>
        <dbReference type="ChEBI" id="CHEBI:18420"/>
    </cofactor>
</comment>
<comment type="caution">
    <text evidence="12">The sequence shown here is derived from an EMBL/GenBank/DDBJ whole genome shotgun (WGS) entry which is preliminary data.</text>
</comment>
<evidence type="ECO:0000256" key="9">
    <source>
        <dbReference type="ARBA" id="ARBA00023052"/>
    </source>
</evidence>
<dbReference type="GO" id="GO:0016625">
    <property type="term" value="F:oxidoreductase activity, acting on the aldehyde or oxo group of donors, iron-sulfur protein as acceptor"/>
    <property type="evidence" value="ECO:0007669"/>
    <property type="project" value="UniProtKB-ARBA"/>
</dbReference>
<dbReference type="PANTHER" id="PTHR48084:SF4">
    <property type="entry name" value="2-OXOGLUTARATE OXIDOREDUCTASE SUBUNIT KORB"/>
    <property type="match status" value="1"/>
</dbReference>
<comment type="cofactor">
    <cofactor evidence="3">
        <name>[4Fe-4S] cluster</name>
        <dbReference type="ChEBI" id="CHEBI:49883"/>
    </cofactor>
</comment>
<evidence type="ECO:0000259" key="10">
    <source>
        <dbReference type="Pfam" id="PF02775"/>
    </source>
</evidence>
<sequence length="283" mass="31161">MMMQDLQARTPTWCPGCGNYGIWAALKNTLVKLGWGPEQFVIVYGVGCSGNMTDFVKSHGFHSLHGRAIPNAIGIKLANHKLKVICVVGDGDFYGEGGNHFLHAVRGNHDICVIVHDNRVYGLTTGQTAPTSPKGFISKSTPSGVIEQEINGLSIAIVQGASFVARGYAGDVPHLSTIFEKTLQHKGFSLVDVLQPCVTFNKVNTYQFYQQKVFKLETSEHKINDKAEALKQTVVQTDKIPIGVIYQEEKLAYHEEVAVLKEIPLVDQPVKSPDLRDIWQSLS</sequence>
<evidence type="ECO:0000313" key="13">
    <source>
        <dbReference type="Proteomes" id="UP000034176"/>
    </source>
</evidence>
<dbReference type="InterPro" id="IPR029061">
    <property type="entry name" value="THDP-binding"/>
</dbReference>
<dbReference type="PANTHER" id="PTHR48084">
    <property type="entry name" value="2-OXOGLUTARATE OXIDOREDUCTASE SUBUNIT KORB-RELATED"/>
    <property type="match status" value="1"/>
</dbReference>
<organism evidence="12 13">
    <name type="scientific">Candidatus Gottesmanbacteria bacterium GW2011_GWA1_34_13</name>
    <dbReference type="NCBI Taxonomy" id="1618434"/>
    <lineage>
        <taxon>Bacteria</taxon>
        <taxon>Candidatus Gottesmaniibacteriota</taxon>
    </lineage>
</organism>
<dbReference type="InterPro" id="IPR032686">
    <property type="entry name" value="PFO_beta_C"/>
</dbReference>
<accession>A0A0G0ALJ3</accession>
<dbReference type="InterPro" id="IPR011766">
    <property type="entry name" value="TPP_enzyme_TPP-bd"/>
</dbReference>
<dbReference type="NCBIfam" id="TIGR02177">
    <property type="entry name" value="PorB_KorB"/>
    <property type="match status" value="1"/>
</dbReference>
<keyword evidence="4" id="KW-0479">Metal-binding</keyword>
<keyword evidence="9" id="KW-0786">Thiamine pyrophosphate</keyword>
<keyword evidence="8" id="KW-0411">Iron-sulfur</keyword>
<dbReference type="GO" id="GO:0051536">
    <property type="term" value="F:iron-sulfur cluster binding"/>
    <property type="evidence" value="ECO:0007669"/>
    <property type="project" value="UniProtKB-KW"/>
</dbReference>
<name>A0A0G0ALJ3_9BACT</name>
<dbReference type="InterPro" id="IPR051457">
    <property type="entry name" value="2-oxoacid:Fd_oxidoreductase"/>
</dbReference>
<evidence type="ECO:0000256" key="8">
    <source>
        <dbReference type="ARBA" id="ARBA00023014"/>
    </source>
</evidence>
<dbReference type="GO" id="GO:0030976">
    <property type="term" value="F:thiamine pyrophosphate binding"/>
    <property type="evidence" value="ECO:0007669"/>
    <property type="project" value="InterPro"/>
</dbReference>
<evidence type="ECO:0000256" key="7">
    <source>
        <dbReference type="ARBA" id="ARBA00023004"/>
    </source>
</evidence>
<dbReference type="InterPro" id="IPR011896">
    <property type="entry name" value="OFOB"/>
</dbReference>
<dbReference type="Pfam" id="PF12367">
    <property type="entry name" value="PFO_beta_C"/>
    <property type="match status" value="1"/>
</dbReference>
<evidence type="ECO:0000256" key="3">
    <source>
        <dbReference type="ARBA" id="ARBA00001966"/>
    </source>
</evidence>
<dbReference type="Pfam" id="PF02775">
    <property type="entry name" value="TPP_enzyme_C"/>
    <property type="match status" value="1"/>
</dbReference>
<dbReference type="AlphaFoldDB" id="A0A0G0ALJ3"/>
<proteinExistence type="predicted"/>
<dbReference type="Proteomes" id="UP000034176">
    <property type="component" value="Unassembled WGS sequence"/>
</dbReference>
<evidence type="ECO:0000256" key="6">
    <source>
        <dbReference type="ARBA" id="ARBA00023002"/>
    </source>
</evidence>
<dbReference type="Gene3D" id="3.40.50.970">
    <property type="match status" value="1"/>
</dbReference>
<evidence type="ECO:0000256" key="4">
    <source>
        <dbReference type="ARBA" id="ARBA00022723"/>
    </source>
</evidence>
<dbReference type="CDD" id="cd03375">
    <property type="entry name" value="TPP_OGFOR"/>
    <property type="match status" value="1"/>
</dbReference>
<keyword evidence="5" id="KW-0460">Magnesium</keyword>
<dbReference type="GO" id="GO:0046872">
    <property type="term" value="F:metal ion binding"/>
    <property type="evidence" value="ECO:0007669"/>
    <property type="project" value="UniProtKB-KW"/>
</dbReference>
<keyword evidence="7" id="KW-0408">Iron</keyword>
<protein>
    <submittedName>
        <fullName evidence="12">2-oxoacid:ferredoxin oxidoreductase subunit beta</fullName>
    </submittedName>
</protein>
<reference evidence="12 13" key="1">
    <citation type="journal article" date="2015" name="Nature">
        <title>rRNA introns, odd ribosomes, and small enigmatic genomes across a large radiation of phyla.</title>
        <authorList>
            <person name="Brown C.T."/>
            <person name="Hug L.A."/>
            <person name="Thomas B.C."/>
            <person name="Sharon I."/>
            <person name="Castelle C.J."/>
            <person name="Singh A."/>
            <person name="Wilkins M.J."/>
            <person name="Williams K.H."/>
            <person name="Banfield J.F."/>
        </authorList>
    </citation>
    <scope>NUCLEOTIDE SEQUENCE [LARGE SCALE GENOMIC DNA]</scope>
</reference>
<dbReference type="EMBL" id="LBPN01000025">
    <property type="protein sequence ID" value="KKP57743.1"/>
    <property type="molecule type" value="Genomic_DNA"/>
</dbReference>